<dbReference type="Gene3D" id="3.30.450.40">
    <property type="match status" value="1"/>
</dbReference>
<dbReference type="Proteomes" id="UP001209878">
    <property type="component" value="Unassembled WGS sequence"/>
</dbReference>
<keyword evidence="3" id="KW-1185">Reference proteome</keyword>
<evidence type="ECO:0000256" key="1">
    <source>
        <dbReference type="SAM" id="MobiDB-lite"/>
    </source>
</evidence>
<comment type="caution">
    <text evidence="2">The sequence shown here is derived from an EMBL/GenBank/DDBJ whole genome shotgun (WGS) entry which is preliminary data.</text>
</comment>
<proteinExistence type="predicted"/>
<dbReference type="AlphaFoldDB" id="A0AAD9ULA7"/>
<organism evidence="2 3">
    <name type="scientific">Ridgeia piscesae</name>
    <name type="common">Tubeworm</name>
    <dbReference type="NCBI Taxonomy" id="27915"/>
    <lineage>
        <taxon>Eukaryota</taxon>
        <taxon>Metazoa</taxon>
        <taxon>Spiralia</taxon>
        <taxon>Lophotrochozoa</taxon>
        <taxon>Annelida</taxon>
        <taxon>Polychaeta</taxon>
        <taxon>Sedentaria</taxon>
        <taxon>Canalipalpata</taxon>
        <taxon>Sabellida</taxon>
        <taxon>Siboglinidae</taxon>
        <taxon>Ridgeia</taxon>
    </lineage>
</organism>
<dbReference type="EMBL" id="JAODUO010000010">
    <property type="protein sequence ID" value="KAK2193571.1"/>
    <property type="molecule type" value="Genomic_DNA"/>
</dbReference>
<sequence>MFDALVRGRRRKAPPKQRRRTKMELMGMNDKDLLMELIRDIANELDVDTLCHKILLNVSTLTR</sequence>
<name>A0AAD9ULA7_RIDPI</name>
<dbReference type="InterPro" id="IPR029016">
    <property type="entry name" value="GAF-like_dom_sf"/>
</dbReference>
<accession>A0AAD9ULA7</accession>
<protein>
    <submittedName>
        <fullName evidence="2">Uncharacterized protein</fullName>
    </submittedName>
</protein>
<gene>
    <name evidence="2" type="ORF">NP493_11g01008</name>
</gene>
<reference evidence="2" key="1">
    <citation type="journal article" date="2023" name="Mol. Biol. Evol.">
        <title>Third-Generation Sequencing Reveals the Adaptive Role of the Epigenome in Three Deep-Sea Polychaetes.</title>
        <authorList>
            <person name="Perez M."/>
            <person name="Aroh O."/>
            <person name="Sun Y."/>
            <person name="Lan Y."/>
            <person name="Juniper S.K."/>
            <person name="Young C.R."/>
            <person name="Angers B."/>
            <person name="Qian P.Y."/>
        </authorList>
    </citation>
    <scope>NUCLEOTIDE SEQUENCE</scope>
    <source>
        <strain evidence="2">R07B-5</strain>
    </source>
</reference>
<feature type="compositionally biased region" description="Basic residues" evidence="1">
    <location>
        <begin position="7"/>
        <end position="20"/>
    </location>
</feature>
<feature type="region of interest" description="Disordered" evidence="1">
    <location>
        <begin position="1"/>
        <end position="20"/>
    </location>
</feature>
<evidence type="ECO:0000313" key="3">
    <source>
        <dbReference type="Proteomes" id="UP001209878"/>
    </source>
</evidence>
<evidence type="ECO:0000313" key="2">
    <source>
        <dbReference type="EMBL" id="KAK2193571.1"/>
    </source>
</evidence>